<protein>
    <recommendedName>
        <fullName evidence="1">T6SS immunity protein Tdi1 C-terminal domain-containing protein</fullName>
    </recommendedName>
</protein>
<accession>F9ZZA0</accession>
<keyword evidence="3" id="KW-1185">Reference proteome</keyword>
<dbReference type="EMBL" id="CP002738">
    <property type="protein sequence ID" value="AEG01126.1"/>
    <property type="molecule type" value="Genomic_DNA"/>
</dbReference>
<dbReference type="RefSeq" id="WP_013819361.1">
    <property type="nucleotide sequence ID" value="NC_015572.1"/>
</dbReference>
<reference evidence="3" key="3">
    <citation type="submission" date="2011-05" db="EMBL/GenBank/DDBJ databases">
        <title>Complete sequence of Methylomonas methanica MC09.</title>
        <authorList>
            <consortium name="US DOE Joint Genome Institute"/>
            <person name="Lucas S."/>
            <person name="Han J."/>
            <person name="Lapidus A."/>
            <person name="Cheng J.-F."/>
            <person name="Goodwin L."/>
            <person name="Pitluck S."/>
            <person name="Peters L."/>
            <person name="Mikhailova N."/>
            <person name="Teshima H."/>
            <person name="Han C."/>
            <person name="Tapia R."/>
            <person name="Land M."/>
            <person name="Hauser L."/>
            <person name="Kyrpides N."/>
            <person name="Ivanova N."/>
            <person name="Pagani I."/>
            <person name="Stein L."/>
            <person name="Woyke T."/>
        </authorList>
    </citation>
    <scope>NUCLEOTIDE SEQUENCE [LARGE SCALE GENOMIC DNA]</scope>
    <source>
        <strain evidence="3">MC09</strain>
    </source>
</reference>
<reference evidence="2 3" key="1">
    <citation type="journal article" date="2011" name="J. Bacteriol.">
        <title>Complete Genome Sequence of the Aerobic Marine Methanotroph Methylomonas methanica MC09.</title>
        <authorList>
            <person name="Boden R."/>
            <person name="Cunliffe M."/>
            <person name="Scanlan J."/>
            <person name="Moussard H."/>
            <person name="Kits K.D."/>
            <person name="Klotz M.G."/>
            <person name="Jetten M.S."/>
            <person name="Vuilleumier S."/>
            <person name="Han J."/>
            <person name="Peters L."/>
            <person name="Mikhailova N."/>
            <person name="Teshima H."/>
            <person name="Tapia R."/>
            <person name="Kyrpides N."/>
            <person name="Ivanova N."/>
            <person name="Pagani I."/>
            <person name="Cheng J.F."/>
            <person name="Goodwin L."/>
            <person name="Han C."/>
            <person name="Hauser L."/>
            <person name="Land M.L."/>
            <person name="Lapidus A."/>
            <person name="Lucas S."/>
            <person name="Pitluck S."/>
            <person name="Woyke T."/>
            <person name="Stein L."/>
            <person name="Murrell J.C."/>
        </authorList>
    </citation>
    <scope>NUCLEOTIDE SEQUENCE [LARGE SCALE GENOMIC DNA]</scope>
    <source>
        <strain evidence="2 3">MC09</strain>
    </source>
</reference>
<evidence type="ECO:0000313" key="2">
    <source>
        <dbReference type="EMBL" id="AEG01126.1"/>
    </source>
</evidence>
<gene>
    <name evidence="2" type="ordered locus">Metme_2743</name>
</gene>
<proteinExistence type="predicted"/>
<dbReference type="AlphaFoldDB" id="F9ZZA0"/>
<dbReference type="InterPro" id="IPR015002">
    <property type="entry name" value="T6SS_Tdi1_C"/>
</dbReference>
<dbReference type="KEGG" id="mmt:Metme_2743"/>
<sequence>MNLISEIKNSWSWVGIDPEEIVGENDFGNLMIRDCEGKYWRLCPEDVYCKVVAENRAELDALSRNQEFLADWYMEALVTQARQALGPLPEDRKYHLVIPGALGGEYAISNIKTAPLVELVRFSGDIGRQIKDLPDGSQIELKVVD</sequence>
<dbReference type="Pfam" id="PF08906">
    <property type="entry name" value="T6SS_Tdi1_C"/>
    <property type="match status" value="1"/>
</dbReference>
<dbReference type="Proteomes" id="UP000008888">
    <property type="component" value="Chromosome"/>
</dbReference>
<name>F9ZZA0_METMM</name>
<dbReference type="OrthoDB" id="672028at2"/>
<dbReference type="HOGENOM" id="CLU_1785583_0_0_6"/>
<evidence type="ECO:0000259" key="1">
    <source>
        <dbReference type="Pfam" id="PF08906"/>
    </source>
</evidence>
<dbReference type="eggNOG" id="ENOG5032R92">
    <property type="taxonomic scope" value="Bacteria"/>
</dbReference>
<organism evidence="2 3">
    <name type="scientific">Methylomonas methanica (strain DSM 25384 / MC09)</name>
    <dbReference type="NCBI Taxonomy" id="857087"/>
    <lineage>
        <taxon>Bacteria</taxon>
        <taxon>Pseudomonadati</taxon>
        <taxon>Pseudomonadota</taxon>
        <taxon>Gammaproteobacteria</taxon>
        <taxon>Methylococcales</taxon>
        <taxon>Methylococcaceae</taxon>
        <taxon>Methylomonas</taxon>
    </lineage>
</organism>
<evidence type="ECO:0000313" key="3">
    <source>
        <dbReference type="Proteomes" id="UP000008888"/>
    </source>
</evidence>
<reference key="2">
    <citation type="submission" date="2011-05" db="EMBL/GenBank/DDBJ databases">
        <title>Complete genome sequence of the aerobic marine methanotroph Methylomonas methanica MC09.</title>
        <authorList>
            <person name="Boden R."/>
            <person name="Cunliffe M."/>
            <person name="Scanlan J."/>
            <person name="Moussard H."/>
            <person name="Kits K.D."/>
            <person name="Klotz M."/>
            <person name="Jetten M."/>
            <person name="Vuilleumier S."/>
            <person name="Han J."/>
            <person name="Peters L."/>
            <person name="Mikhailova N."/>
            <person name="Teshima H."/>
            <person name="Tapia R."/>
            <person name="Kyrpides N."/>
            <person name="Ivanova N."/>
            <person name="Pagani I."/>
            <person name="Cheng J.-F."/>
            <person name="Goodwin L."/>
            <person name="Han C."/>
            <person name="Hauser L."/>
            <person name="Land M."/>
            <person name="Lapidus A."/>
            <person name="Lucas S."/>
            <person name="Pitluck S."/>
            <person name="Woyke T."/>
            <person name="Stein L.Y."/>
            <person name="Murrell C."/>
        </authorList>
    </citation>
    <scope>NUCLEOTIDE SEQUENCE</scope>
    <source>
        <strain>MC09</strain>
    </source>
</reference>
<feature type="domain" description="T6SS immunity protein Tdi1 C-terminal" evidence="1">
    <location>
        <begin position="53"/>
        <end position="126"/>
    </location>
</feature>